<comment type="caution">
    <text evidence="2">The sequence shown here is derived from an EMBL/GenBank/DDBJ whole genome shotgun (WGS) entry which is preliminary data.</text>
</comment>
<sequence>MPMPAAMTALPTHRGTTTMHFTAESTDGPIAVPSPDHEWTALFFITEPGIGEILPELAGCTTGLCSVRDDAARFARAGVRALGVSAHAPGHLADFARTRDLGYPLIGDGDLTLGRTLGVPEVRADDRTLFARAAVVLDRTGEVRALLHPVPEPERHAALVLEKIAQLKAAETAEADRD</sequence>
<dbReference type="EMBL" id="WBKG01000001">
    <property type="protein sequence ID" value="KAB1990769.1"/>
    <property type="molecule type" value="Genomic_DNA"/>
</dbReference>
<feature type="domain" description="Thioredoxin" evidence="1">
    <location>
        <begin position="12"/>
        <end position="169"/>
    </location>
</feature>
<organism evidence="2 3">
    <name type="scientific">Streptomyces triticiradicis</name>
    <dbReference type="NCBI Taxonomy" id="2651189"/>
    <lineage>
        <taxon>Bacteria</taxon>
        <taxon>Bacillati</taxon>
        <taxon>Actinomycetota</taxon>
        <taxon>Actinomycetes</taxon>
        <taxon>Kitasatosporales</taxon>
        <taxon>Streptomycetaceae</taxon>
        <taxon>Streptomyces</taxon>
    </lineage>
</organism>
<dbReference type="InterPro" id="IPR013766">
    <property type="entry name" value="Thioredoxin_domain"/>
</dbReference>
<dbReference type="PROSITE" id="PS51352">
    <property type="entry name" value="THIOREDOXIN_2"/>
    <property type="match status" value="1"/>
</dbReference>
<accession>A0A7J5DPS8</accession>
<dbReference type="Pfam" id="PF00578">
    <property type="entry name" value="AhpC-TSA"/>
    <property type="match status" value="1"/>
</dbReference>
<evidence type="ECO:0000313" key="2">
    <source>
        <dbReference type="EMBL" id="KAB1990769.1"/>
    </source>
</evidence>
<gene>
    <name evidence="2" type="ORF">F8144_02280</name>
</gene>
<dbReference type="InterPro" id="IPR036249">
    <property type="entry name" value="Thioredoxin-like_sf"/>
</dbReference>
<evidence type="ECO:0000259" key="1">
    <source>
        <dbReference type="PROSITE" id="PS51352"/>
    </source>
</evidence>
<dbReference type="SUPFAM" id="SSF52833">
    <property type="entry name" value="Thioredoxin-like"/>
    <property type="match status" value="1"/>
</dbReference>
<dbReference type="Proteomes" id="UP000442990">
    <property type="component" value="Unassembled WGS sequence"/>
</dbReference>
<proteinExistence type="predicted"/>
<name>A0A7J5DPS8_9ACTN</name>
<dbReference type="AlphaFoldDB" id="A0A7J5DPS8"/>
<dbReference type="InterPro" id="IPR000866">
    <property type="entry name" value="AhpC/TSA"/>
</dbReference>
<dbReference type="Gene3D" id="3.40.30.10">
    <property type="entry name" value="Glutaredoxin"/>
    <property type="match status" value="1"/>
</dbReference>
<dbReference type="GO" id="GO:0016209">
    <property type="term" value="F:antioxidant activity"/>
    <property type="evidence" value="ECO:0007669"/>
    <property type="project" value="InterPro"/>
</dbReference>
<dbReference type="GO" id="GO:0016491">
    <property type="term" value="F:oxidoreductase activity"/>
    <property type="evidence" value="ECO:0007669"/>
    <property type="project" value="InterPro"/>
</dbReference>
<evidence type="ECO:0000313" key="3">
    <source>
        <dbReference type="Proteomes" id="UP000442990"/>
    </source>
</evidence>
<reference evidence="2 3" key="1">
    <citation type="submission" date="2019-09" db="EMBL/GenBank/DDBJ databases">
        <title>Isolation and identification of active actinomycetes.</title>
        <authorList>
            <person name="Yu Z."/>
            <person name="Han C."/>
            <person name="Yu B."/>
        </authorList>
    </citation>
    <scope>NUCLEOTIDE SEQUENCE [LARGE SCALE GENOMIC DNA]</scope>
    <source>
        <strain evidence="2 3">NEAU-H2</strain>
    </source>
</reference>
<keyword evidence="3" id="KW-1185">Reference proteome</keyword>
<protein>
    <submittedName>
        <fullName evidence="2">Redoxin domain-containing protein</fullName>
    </submittedName>
</protein>